<feature type="region of interest" description="Disordered" evidence="1">
    <location>
        <begin position="162"/>
        <end position="184"/>
    </location>
</feature>
<keyword evidence="4" id="KW-1185">Reference proteome</keyword>
<dbReference type="AlphaFoldDB" id="A0A560GRZ1"/>
<evidence type="ECO:0000313" key="3">
    <source>
        <dbReference type="EMBL" id="TWB36531.1"/>
    </source>
</evidence>
<reference evidence="3 4" key="1">
    <citation type="submission" date="2019-06" db="EMBL/GenBank/DDBJ databases">
        <title>Genomic Encyclopedia of Type Strains, Phase IV (KMG-V): Genome sequencing to study the core and pangenomes of soil and plant-associated prokaryotes.</title>
        <authorList>
            <person name="Whitman W."/>
        </authorList>
    </citation>
    <scope>NUCLEOTIDE SEQUENCE [LARGE SCALE GENOMIC DNA]</scope>
    <source>
        <strain evidence="3 4">BR 11622</strain>
    </source>
</reference>
<dbReference type="Pfam" id="PF05359">
    <property type="entry name" value="DUF748"/>
    <property type="match status" value="2"/>
</dbReference>
<evidence type="ECO:0000256" key="2">
    <source>
        <dbReference type="SAM" id="Phobius"/>
    </source>
</evidence>
<dbReference type="InterPro" id="IPR052894">
    <property type="entry name" value="AsmA-related"/>
</dbReference>
<accession>A0A560GRZ1</accession>
<feature type="region of interest" description="Disordered" evidence="1">
    <location>
        <begin position="925"/>
        <end position="945"/>
    </location>
</feature>
<dbReference type="Proteomes" id="UP000315751">
    <property type="component" value="Unassembled WGS sequence"/>
</dbReference>
<dbReference type="GO" id="GO:0090313">
    <property type="term" value="P:regulation of protein targeting to membrane"/>
    <property type="evidence" value="ECO:0007669"/>
    <property type="project" value="TreeGrafter"/>
</dbReference>
<dbReference type="PANTHER" id="PTHR30441:SF8">
    <property type="entry name" value="DUF748 DOMAIN-CONTAINING PROTEIN"/>
    <property type="match status" value="1"/>
</dbReference>
<proteinExistence type="predicted"/>
<dbReference type="EMBL" id="VITR01000017">
    <property type="protein sequence ID" value="TWB36531.1"/>
    <property type="molecule type" value="Genomic_DNA"/>
</dbReference>
<comment type="caution">
    <text evidence="3">The sequence shown here is derived from an EMBL/GenBank/DDBJ whole genome shotgun (WGS) entry which is preliminary data.</text>
</comment>
<dbReference type="GO" id="GO:0005886">
    <property type="term" value="C:plasma membrane"/>
    <property type="evidence" value="ECO:0007669"/>
    <property type="project" value="TreeGrafter"/>
</dbReference>
<evidence type="ECO:0000313" key="4">
    <source>
        <dbReference type="Proteomes" id="UP000315751"/>
    </source>
</evidence>
<evidence type="ECO:0000256" key="1">
    <source>
        <dbReference type="SAM" id="MobiDB-lite"/>
    </source>
</evidence>
<feature type="region of interest" description="Disordered" evidence="1">
    <location>
        <begin position="370"/>
        <end position="398"/>
    </location>
</feature>
<dbReference type="RefSeq" id="WP_186456012.1">
    <property type="nucleotide sequence ID" value="NZ_VITR01000017.1"/>
</dbReference>
<protein>
    <submittedName>
        <fullName evidence="3">Uncharacterized protein DUF748</fullName>
    </submittedName>
</protein>
<keyword evidence="2" id="KW-0812">Transmembrane</keyword>
<dbReference type="InterPro" id="IPR008023">
    <property type="entry name" value="DUF748"/>
</dbReference>
<feature type="transmembrane region" description="Helical" evidence="2">
    <location>
        <begin position="44"/>
        <end position="65"/>
    </location>
</feature>
<feature type="compositionally biased region" description="Low complexity" evidence="1">
    <location>
        <begin position="930"/>
        <end position="942"/>
    </location>
</feature>
<keyword evidence="2" id="KW-1133">Transmembrane helix</keyword>
<gene>
    <name evidence="3" type="ORF">FBZ90_11792</name>
</gene>
<organism evidence="3 4">
    <name type="scientific">Nitrospirillum amazonense</name>
    <dbReference type="NCBI Taxonomy" id="28077"/>
    <lineage>
        <taxon>Bacteria</taxon>
        <taxon>Pseudomonadati</taxon>
        <taxon>Pseudomonadota</taxon>
        <taxon>Alphaproteobacteria</taxon>
        <taxon>Rhodospirillales</taxon>
        <taxon>Azospirillaceae</taxon>
        <taxon>Nitrospirillum</taxon>
    </lineage>
</organism>
<dbReference type="PANTHER" id="PTHR30441">
    <property type="entry name" value="DUF748 DOMAIN-CONTAINING PROTEIN"/>
    <property type="match status" value="1"/>
</dbReference>
<keyword evidence="2" id="KW-0472">Membrane</keyword>
<name>A0A560GRZ1_9PROT</name>
<sequence length="1026" mass="108632">MPTPPPTTPSPVPQEGWWHRLGAALRRRRLAEPRLWWDFRRKRFWALAILLTYTGAGFLATPLLIRRQVLDLAQATFQRPATLEGVSVNPYALSVELRGFRLTEADGGPLLGFDRLYVRLAPGGLLRWAWGIADIQVQGLRAAVVRYGETDTNIGRLIQAAAGDDDPAKDPAQGPAKADGQSGGLPRLLIRHVTIVDAAADVTDQVPGTPFKTKVGPVSMEFNDLSTLPERQGRQHVQVGLEGGATLEWTGTSSLNPIVSAGHVAARGPYIPLLARYFGDALPVTVPTGTIAADLDYQLRRGKGAGYALAIDHLSLAVRGLTVHETGVRTPFLTLPELHLAGGHLAWPAKTVGADMLTVDGLSLAVRRGEDGRLGPMPWSPGNAGPDPDTQQAGPAAGTAPWSAVLGKLLLRKAKIQVEDRATHEPARLELTPIDLTVEGVSSQAGASFPFTLAAALSAGGQINAAGKVTALPTLGLEAKLAASDLPVAAAQPYVHDWARVDIRDGRLAADGDLTYSAADGLALVGKGEVRALAVAEQGGDTPLVSWDSLGVDHYEYRQSANDLRISQITVAAPYVRFQVAANQTTNFNHLMVARAAPAPSASTPASASASPPVVSVGRVVVTGGKADYGDASLPLPFSAHITNLQGEVAALTTAATSSSRLALRGQVGDFGQVTVQGRLVPFDPGRNTHVNLLFRNVEFPELSPYTVKFAGRRIAQGRLDVDLHYEVDGGRLNGTNRVVIRDIKLGDRVDVPGALDLPLDLAIALLKDDEGKINVDLPVSGNINDPRFDIGSVIRAAAADLLTNLVTAPFRALAALFDGADADKLDHIDFTPGRADLAPPEQEKIVHLAQALGARPHLALGVPGVVAPDADRGRLQRDALDARMAQALGDHYTLEGQRQFLEALFSERLGADQLPALRQSFTRAPEVPPASTAKTPPASAPGLAPVLDEPGYIAALRRRVAKTEPVDDQALAALAQARAAAVVTALRQRLPTLDDKRIAVRPAVTAQVGEDRLIPLKLDAASVGE</sequence>
<feature type="compositionally biased region" description="Low complexity" evidence="1">
    <location>
        <begin position="170"/>
        <end position="179"/>
    </location>
</feature>